<organism evidence="12">
    <name type="scientific">marine metagenome</name>
    <dbReference type="NCBI Taxonomy" id="408172"/>
    <lineage>
        <taxon>unclassified sequences</taxon>
        <taxon>metagenomes</taxon>
        <taxon>ecological metagenomes</taxon>
    </lineage>
</organism>
<evidence type="ECO:0000256" key="8">
    <source>
        <dbReference type="ARBA" id="ARBA00047833"/>
    </source>
</evidence>
<reference evidence="12" key="1">
    <citation type="submission" date="2018-05" db="EMBL/GenBank/DDBJ databases">
        <authorList>
            <person name="Lanie J.A."/>
            <person name="Ng W.-L."/>
            <person name="Kazmierczak K.M."/>
            <person name="Andrzejewski T.M."/>
            <person name="Davidsen T.M."/>
            <person name="Wayne K.J."/>
            <person name="Tettelin H."/>
            <person name="Glass J.I."/>
            <person name="Rusch D."/>
            <person name="Podicherti R."/>
            <person name="Tsui H.-C.T."/>
            <person name="Winkler M.E."/>
        </authorList>
    </citation>
    <scope>NUCLEOTIDE SEQUENCE</scope>
</reference>
<keyword evidence="6" id="KW-0547">Nucleotide-binding</keyword>
<sequence>VLEQVKRVHMVGIGGIGMSGIAQLLHTLGYEVGGSDLVLSQPVQRLQNVGIRVCKGHDSSYLDAPDLVVVSSAVPDNNPEVVEARRRQIPICGRGEILAELALLKQSVAVAGSHGKTTTTSMVALLLEAAGFDPTAVIGGVVRAFGGNTRHGNGAFIVLEADESDRSFLHLRPDIAVLTNIDDEHLDAYDGFDGLTAAFEEFANRVPNTGRVVVCVDDPVLAVIAKRLASRALTYGTDDTVAAIRAHDIVLKSAGSSCLVTLSLGETTKEITLRLSVPGHHNVSNALAAIATATCLGIDTETAVNALESFTGVERRFQRYRTSNNIDVVDDYAHHPTEIAAVIDTARLSCPRRLVVLFQPHRYTRTARLLARFGETLACADEVLLTNVYAASESPIEGADAFAIAAEIKNIAPIPVQVVDSVDLAVERAAASVDVGDMLVVLGAGSISKVAKKVVDSIEQRLWS</sequence>
<dbReference type="SUPFAM" id="SSF53244">
    <property type="entry name" value="MurD-like peptide ligases, peptide-binding domain"/>
    <property type="match status" value="1"/>
</dbReference>
<evidence type="ECO:0000256" key="4">
    <source>
        <dbReference type="ARBA" id="ARBA00022490"/>
    </source>
</evidence>
<comment type="subcellular location">
    <subcellularLocation>
        <location evidence="1">Cytoplasm</location>
    </subcellularLocation>
</comment>
<dbReference type="Pfam" id="PF08245">
    <property type="entry name" value="Mur_ligase_M"/>
    <property type="match status" value="1"/>
</dbReference>
<dbReference type="Pfam" id="PF01225">
    <property type="entry name" value="Mur_ligase"/>
    <property type="match status" value="1"/>
</dbReference>
<dbReference type="HAMAP" id="MF_00046">
    <property type="entry name" value="MurC"/>
    <property type="match status" value="1"/>
</dbReference>
<evidence type="ECO:0000256" key="6">
    <source>
        <dbReference type="ARBA" id="ARBA00022741"/>
    </source>
</evidence>
<dbReference type="SUPFAM" id="SSF53623">
    <property type="entry name" value="MurD-like peptide ligases, catalytic domain"/>
    <property type="match status" value="1"/>
</dbReference>
<evidence type="ECO:0000256" key="5">
    <source>
        <dbReference type="ARBA" id="ARBA00022598"/>
    </source>
</evidence>
<feature type="domain" description="Mur ligase C-terminal" evidence="10">
    <location>
        <begin position="315"/>
        <end position="445"/>
    </location>
</feature>
<dbReference type="Gene3D" id="3.40.50.720">
    <property type="entry name" value="NAD(P)-binding Rossmann-like Domain"/>
    <property type="match status" value="1"/>
</dbReference>
<dbReference type="InterPro" id="IPR005758">
    <property type="entry name" value="UDP-N-AcMur_Ala_ligase_MurC"/>
</dbReference>
<dbReference type="GO" id="GO:0005737">
    <property type="term" value="C:cytoplasm"/>
    <property type="evidence" value="ECO:0007669"/>
    <property type="project" value="UniProtKB-SubCell"/>
</dbReference>
<dbReference type="PANTHER" id="PTHR43445">
    <property type="entry name" value="UDP-N-ACETYLMURAMATE--L-ALANINE LIGASE-RELATED"/>
    <property type="match status" value="1"/>
</dbReference>
<dbReference type="InterPro" id="IPR004101">
    <property type="entry name" value="Mur_ligase_C"/>
</dbReference>
<dbReference type="Pfam" id="PF02875">
    <property type="entry name" value="Mur_ligase_C"/>
    <property type="match status" value="1"/>
</dbReference>
<keyword evidence="4" id="KW-0963">Cytoplasm</keyword>
<dbReference type="InterPro" id="IPR000713">
    <property type="entry name" value="Mur_ligase_N"/>
</dbReference>
<dbReference type="NCBIfam" id="TIGR01082">
    <property type="entry name" value="murC"/>
    <property type="match status" value="1"/>
</dbReference>
<dbReference type="SUPFAM" id="SSF51984">
    <property type="entry name" value="MurCD N-terminal domain"/>
    <property type="match status" value="1"/>
</dbReference>
<evidence type="ECO:0000256" key="3">
    <source>
        <dbReference type="ARBA" id="ARBA00012211"/>
    </source>
</evidence>
<evidence type="ECO:0000259" key="10">
    <source>
        <dbReference type="Pfam" id="PF02875"/>
    </source>
</evidence>
<feature type="non-terminal residue" evidence="12">
    <location>
        <position position="1"/>
    </location>
</feature>
<evidence type="ECO:0000313" key="12">
    <source>
        <dbReference type="EMBL" id="SVB05054.1"/>
    </source>
</evidence>
<evidence type="ECO:0000256" key="2">
    <source>
        <dbReference type="ARBA" id="ARBA00004752"/>
    </source>
</evidence>
<evidence type="ECO:0000256" key="7">
    <source>
        <dbReference type="ARBA" id="ARBA00022840"/>
    </source>
</evidence>
<feature type="domain" description="Mur ligase central" evidence="11">
    <location>
        <begin position="110"/>
        <end position="293"/>
    </location>
</feature>
<proteinExistence type="inferred from homology"/>
<dbReference type="InterPro" id="IPR036565">
    <property type="entry name" value="Mur-like_cat_sf"/>
</dbReference>
<feature type="domain" description="Mur ligase N-terminal catalytic" evidence="9">
    <location>
        <begin position="8"/>
        <end position="104"/>
    </location>
</feature>
<dbReference type="GO" id="GO:0005524">
    <property type="term" value="F:ATP binding"/>
    <property type="evidence" value="ECO:0007669"/>
    <property type="project" value="UniProtKB-KW"/>
</dbReference>
<keyword evidence="7" id="KW-0067">ATP-binding</keyword>
<dbReference type="InterPro" id="IPR013221">
    <property type="entry name" value="Mur_ligase_cen"/>
</dbReference>
<dbReference type="PANTHER" id="PTHR43445:SF3">
    <property type="entry name" value="UDP-N-ACETYLMURAMATE--L-ALANINE LIGASE"/>
    <property type="match status" value="1"/>
</dbReference>
<evidence type="ECO:0000256" key="1">
    <source>
        <dbReference type="ARBA" id="ARBA00004496"/>
    </source>
</evidence>
<dbReference type="AlphaFoldDB" id="A0A382AUL5"/>
<evidence type="ECO:0000259" key="9">
    <source>
        <dbReference type="Pfam" id="PF01225"/>
    </source>
</evidence>
<gene>
    <name evidence="12" type="ORF">METZ01_LOCUS157908</name>
</gene>
<accession>A0A382AUL5</accession>
<keyword evidence="5" id="KW-0436">Ligase</keyword>
<dbReference type="Gene3D" id="3.90.190.20">
    <property type="entry name" value="Mur ligase, C-terminal domain"/>
    <property type="match status" value="1"/>
</dbReference>
<comment type="pathway">
    <text evidence="2">Cell wall biogenesis; peptidoglycan biosynthesis.</text>
</comment>
<dbReference type="EC" id="6.3.2.8" evidence="3"/>
<dbReference type="GO" id="GO:0008763">
    <property type="term" value="F:UDP-N-acetylmuramate-L-alanine ligase activity"/>
    <property type="evidence" value="ECO:0007669"/>
    <property type="project" value="UniProtKB-EC"/>
</dbReference>
<protein>
    <recommendedName>
        <fullName evidence="3">UDP-N-acetylmuramate--L-alanine ligase</fullName>
        <ecNumber evidence="3">6.3.2.8</ecNumber>
    </recommendedName>
</protein>
<name>A0A382AUL5_9ZZZZ</name>
<dbReference type="EMBL" id="UINC01026853">
    <property type="protein sequence ID" value="SVB05054.1"/>
    <property type="molecule type" value="Genomic_DNA"/>
</dbReference>
<dbReference type="InterPro" id="IPR036615">
    <property type="entry name" value="Mur_ligase_C_dom_sf"/>
</dbReference>
<dbReference type="GO" id="GO:0009252">
    <property type="term" value="P:peptidoglycan biosynthetic process"/>
    <property type="evidence" value="ECO:0007669"/>
    <property type="project" value="UniProtKB-UniPathway"/>
</dbReference>
<dbReference type="Gene3D" id="3.40.1190.10">
    <property type="entry name" value="Mur-like, catalytic domain"/>
    <property type="match status" value="1"/>
</dbReference>
<evidence type="ECO:0000259" key="11">
    <source>
        <dbReference type="Pfam" id="PF08245"/>
    </source>
</evidence>
<dbReference type="InterPro" id="IPR050061">
    <property type="entry name" value="MurCDEF_pg_biosynth"/>
</dbReference>
<comment type="catalytic activity">
    <reaction evidence="8">
        <text>UDP-N-acetyl-alpha-D-muramate + L-alanine + ATP = UDP-N-acetyl-alpha-D-muramoyl-L-alanine + ADP + phosphate + H(+)</text>
        <dbReference type="Rhea" id="RHEA:23372"/>
        <dbReference type="ChEBI" id="CHEBI:15378"/>
        <dbReference type="ChEBI" id="CHEBI:30616"/>
        <dbReference type="ChEBI" id="CHEBI:43474"/>
        <dbReference type="ChEBI" id="CHEBI:57972"/>
        <dbReference type="ChEBI" id="CHEBI:70757"/>
        <dbReference type="ChEBI" id="CHEBI:83898"/>
        <dbReference type="ChEBI" id="CHEBI:456216"/>
        <dbReference type="EC" id="6.3.2.8"/>
    </reaction>
</comment>
<dbReference type="UniPathway" id="UPA00219"/>